<dbReference type="RefSeq" id="YP_529638.1">
    <property type="nucleotide sequence ID" value="NC_007918.1"/>
</dbReference>
<sequence>MTAFTDALLGIGFLVILVVSLVTGTFPFHQSDEQETITQQEVKESYTVVNDSINCNTIIQIDDERVELAVTFLRPNIQDELFKMNEQYAKLNKYTPNGTVVAIDVWSKKNNKVLYRDMFTVRC</sequence>
<dbReference type="GeneID" id="5142427"/>
<evidence type="ECO:0000313" key="1">
    <source>
        <dbReference type="EMBL" id="AAQ13769.1"/>
    </source>
</evidence>
<proteinExistence type="predicted"/>
<organismHost>
    <name type="scientific">Haloarcula hispanica</name>
    <dbReference type="NCBI Taxonomy" id="51589"/>
</organismHost>
<protein>
    <submittedName>
        <fullName evidence="1">Uncharacterized protein</fullName>
    </submittedName>
</protein>
<organism evidence="1 2">
    <name type="scientific">His 2 virus</name>
    <name type="common">His2V</name>
    <name type="synonym">Haloarcula hispanica virus 2</name>
    <dbReference type="NCBI Taxonomy" id="128710"/>
    <lineage>
        <taxon>Viruses</taxon>
        <taxon>Monodnaviria</taxon>
        <taxon>Trapavirae</taxon>
        <taxon>Saleviricota</taxon>
        <taxon>Huolimaviricetes</taxon>
        <taxon>Haloruvirales</taxon>
        <taxon>Pleolipoviridae</taxon>
        <taxon>Gammapleolipovirus</taxon>
        <taxon>Gammapleolipovirus australiense</taxon>
        <taxon>Gammapleolipovirus His2</taxon>
    </lineage>
</organism>
<accession>Q25BF2</accession>
<name>Q25BF2_HIS2V</name>
<dbReference type="KEGG" id="vg:5142427"/>
<keyword evidence="2" id="KW-1185">Reference proteome</keyword>
<evidence type="ECO:0000313" key="2">
    <source>
        <dbReference type="Proteomes" id="UP000002259"/>
    </source>
</evidence>
<dbReference type="Proteomes" id="UP000002259">
    <property type="component" value="Segment"/>
</dbReference>
<dbReference type="EMBL" id="AF191797">
    <property type="protein sequence ID" value="AAQ13769.1"/>
    <property type="molecule type" value="Genomic_DNA"/>
</dbReference>
<reference evidence="1 2" key="1">
    <citation type="journal article" date="2006" name="Virology">
        <title>His1 and His2 are distantly related, spindle-shaped haloviruses belonging to the novel virus group, Salterprovirus.</title>
        <authorList>
            <person name="Bath C."/>
            <person name="Cukalac T."/>
            <person name="Porter K."/>
            <person name="Dyall-Smith M.L."/>
        </authorList>
    </citation>
    <scope>NUCLEOTIDE SEQUENCE</scope>
</reference>